<reference evidence="2" key="1">
    <citation type="submission" date="2025-08" db="UniProtKB">
        <authorList>
            <consortium name="Ensembl"/>
        </authorList>
    </citation>
    <scope>IDENTIFICATION</scope>
</reference>
<sequence length="99" mass="10608">DKAEYSPQRSPPRHNPRGGGAQDADRFFNLLTNTLGHRLDDQRVTFPLLPGIHGSSAGHQDGVKTKAGPDPAVTPQVGPILTSKSTPSPVFFYPKGSTF</sequence>
<dbReference type="GO" id="GO:0005085">
    <property type="term" value="F:guanyl-nucleotide exchange factor activity"/>
    <property type="evidence" value="ECO:0007669"/>
    <property type="project" value="InterPro"/>
</dbReference>
<evidence type="ECO:0000313" key="3">
    <source>
        <dbReference type="Proteomes" id="UP000694557"/>
    </source>
</evidence>
<organism evidence="2 3">
    <name type="scientific">Oncorhynchus kisutch</name>
    <name type="common">Coho salmon</name>
    <name type="synonym">Salmo kisutch</name>
    <dbReference type="NCBI Taxonomy" id="8019"/>
    <lineage>
        <taxon>Eukaryota</taxon>
        <taxon>Metazoa</taxon>
        <taxon>Chordata</taxon>
        <taxon>Craniata</taxon>
        <taxon>Vertebrata</taxon>
        <taxon>Euteleostomi</taxon>
        <taxon>Actinopterygii</taxon>
        <taxon>Neopterygii</taxon>
        <taxon>Teleostei</taxon>
        <taxon>Protacanthopterygii</taxon>
        <taxon>Salmoniformes</taxon>
        <taxon>Salmonidae</taxon>
        <taxon>Salmoninae</taxon>
        <taxon>Oncorhynchus</taxon>
    </lineage>
</organism>
<dbReference type="PANTHER" id="PTHR47503">
    <property type="entry name" value="PURKINJE CELL PROTEIN 2"/>
    <property type="match status" value="1"/>
</dbReference>
<dbReference type="InterPro" id="IPR042168">
    <property type="entry name" value="Pcp2"/>
</dbReference>
<feature type="region of interest" description="Disordered" evidence="1">
    <location>
        <begin position="50"/>
        <end position="99"/>
    </location>
</feature>
<dbReference type="AlphaFoldDB" id="A0A8C7F228"/>
<dbReference type="Ensembl" id="ENSOKIT00005008516.1">
    <property type="protein sequence ID" value="ENSOKIP00005008004.1"/>
    <property type="gene ID" value="ENSOKIG00005003603.1"/>
</dbReference>
<dbReference type="GeneTree" id="ENSGT01000000220576"/>
<protein>
    <submittedName>
        <fullName evidence="2">Uncharacterized protein</fullName>
    </submittedName>
</protein>
<reference evidence="2" key="2">
    <citation type="submission" date="2025-09" db="UniProtKB">
        <authorList>
            <consortium name="Ensembl"/>
        </authorList>
    </citation>
    <scope>IDENTIFICATION</scope>
</reference>
<dbReference type="PANTHER" id="PTHR47503:SF1">
    <property type="entry name" value="PURKINJE CELL PROTEIN 2 HOMOLOG"/>
    <property type="match status" value="1"/>
</dbReference>
<feature type="region of interest" description="Disordered" evidence="1">
    <location>
        <begin position="1"/>
        <end position="24"/>
    </location>
</feature>
<evidence type="ECO:0000313" key="2">
    <source>
        <dbReference type="Ensembl" id="ENSOKIP00005008004.1"/>
    </source>
</evidence>
<dbReference type="Proteomes" id="UP000694557">
    <property type="component" value="Unassembled WGS sequence"/>
</dbReference>
<keyword evidence="3" id="KW-1185">Reference proteome</keyword>
<name>A0A8C7F228_ONCKI</name>
<evidence type="ECO:0000256" key="1">
    <source>
        <dbReference type="SAM" id="MobiDB-lite"/>
    </source>
</evidence>
<accession>A0A8C7F228</accession>
<proteinExistence type="predicted"/>